<accession>A0ABU1D366</accession>
<dbReference type="InterPro" id="IPR002698">
    <property type="entry name" value="FTHF_cligase"/>
</dbReference>
<keyword evidence="4" id="KW-0479">Metal-binding</keyword>
<organism evidence="5 6">
    <name type="scientific">Yanghanlia caeni</name>
    <dbReference type="NCBI Taxonomy" id="3064283"/>
    <lineage>
        <taxon>Bacteria</taxon>
        <taxon>Pseudomonadati</taxon>
        <taxon>Pseudomonadota</taxon>
        <taxon>Betaproteobacteria</taxon>
        <taxon>Burkholderiales</taxon>
        <taxon>Alcaligenaceae</taxon>
        <taxon>Yanghanlia</taxon>
    </lineage>
</organism>
<dbReference type="SUPFAM" id="SSF100950">
    <property type="entry name" value="NagB/RpiA/CoA transferase-like"/>
    <property type="match status" value="1"/>
</dbReference>
<reference evidence="5 6" key="1">
    <citation type="submission" date="2023-08" db="EMBL/GenBank/DDBJ databases">
        <title>Alcaligenaceae gen. nov., a novel taxon isolated from the sludge of Yixing Pesticide Factory.</title>
        <authorList>
            <person name="Ruan L."/>
        </authorList>
    </citation>
    <scope>NUCLEOTIDE SEQUENCE [LARGE SCALE GENOMIC DNA]</scope>
    <source>
        <strain evidence="5 6">LG-2</strain>
    </source>
</reference>
<dbReference type="NCBIfam" id="TIGR02727">
    <property type="entry name" value="MTHFS_bact"/>
    <property type="match status" value="1"/>
</dbReference>
<evidence type="ECO:0000256" key="4">
    <source>
        <dbReference type="RuleBase" id="RU361279"/>
    </source>
</evidence>
<dbReference type="Gene3D" id="3.40.50.10420">
    <property type="entry name" value="NagB/RpiA/CoA transferase-like"/>
    <property type="match status" value="1"/>
</dbReference>
<sequence>MNQNKENTAVQLRTRLKALRAAQNPLESNRGALLIRGRLFTWLATNVTRLREEGRPVPQRIAAFWALPEEPSLQPLLRQWVEEEGYEVSLPVVTAPGEPLAFYQWNPDAPMREGAYGILEPVSEPAEAPDIVLVPTLGYTREGDRLGYGGGYYDRTLAALKESGHPFVSIGIAWATGDLSGLDYAPQPHDVRLDGILTDKGWAVQAPALA</sequence>
<gene>
    <name evidence="5" type="ORF">Q8947_02375</name>
</gene>
<keyword evidence="2 4" id="KW-0547">Nucleotide-binding</keyword>
<proteinExistence type="inferred from homology"/>
<dbReference type="InterPro" id="IPR024185">
    <property type="entry name" value="FTHF_cligase-like_sf"/>
</dbReference>
<keyword evidence="6" id="KW-1185">Reference proteome</keyword>
<keyword evidence="4" id="KW-0460">Magnesium</keyword>
<dbReference type="Proteomes" id="UP001232156">
    <property type="component" value="Unassembled WGS sequence"/>
</dbReference>
<comment type="cofactor">
    <cofactor evidence="4">
        <name>Mg(2+)</name>
        <dbReference type="ChEBI" id="CHEBI:18420"/>
    </cofactor>
</comment>
<keyword evidence="3 4" id="KW-0067">ATP-binding</keyword>
<dbReference type="RefSeq" id="WP_165277004.1">
    <property type="nucleotide sequence ID" value="NZ_JAUZQE010000003.1"/>
</dbReference>
<evidence type="ECO:0000256" key="1">
    <source>
        <dbReference type="ARBA" id="ARBA00010638"/>
    </source>
</evidence>
<protein>
    <recommendedName>
        <fullName evidence="4">5-formyltetrahydrofolate cyclo-ligase</fullName>
        <ecNumber evidence="4">6.3.3.2</ecNumber>
    </recommendedName>
</protein>
<dbReference type="EMBL" id="JAUZQE010000003">
    <property type="protein sequence ID" value="MDR4124830.1"/>
    <property type="molecule type" value="Genomic_DNA"/>
</dbReference>
<dbReference type="InterPro" id="IPR037171">
    <property type="entry name" value="NagB/RpiA_transferase-like"/>
</dbReference>
<evidence type="ECO:0000313" key="5">
    <source>
        <dbReference type="EMBL" id="MDR4124830.1"/>
    </source>
</evidence>
<name>A0ABU1D366_9BURK</name>
<evidence type="ECO:0000256" key="2">
    <source>
        <dbReference type="ARBA" id="ARBA00022741"/>
    </source>
</evidence>
<dbReference type="GO" id="GO:0030272">
    <property type="term" value="F:5-formyltetrahydrofolate cyclo-ligase activity"/>
    <property type="evidence" value="ECO:0007669"/>
    <property type="project" value="UniProtKB-EC"/>
</dbReference>
<dbReference type="EC" id="6.3.3.2" evidence="4"/>
<evidence type="ECO:0000313" key="6">
    <source>
        <dbReference type="Proteomes" id="UP001232156"/>
    </source>
</evidence>
<comment type="catalytic activity">
    <reaction evidence="4">
        <text>(6S)-5-formyl-5,6,7,8-tetrahydrofolate + ATP = (6R)-5,10-methenyltetrahydrofolate + ADP + phosphate</text>
        <dbReference type="Rhea" id="RHEA:10488"/>
        <dbReference type="ChEBI" id="CHEBI:30616"/>
        <dbReference type="ChEBI" id="CHEBI:43474"/>
        <dbReference type="ChEBI" id="CHEBI:57455"/>
        <dbReference type="ChEBI" id="CHEBI:57457"/>
        <dbReference type="ChEBI" id="CHEBI:456216"/>
        <dbReference type="EC" id="6.3.3.2"/>
    </reaction>
</comment>
<keyword evidence="5" id="KW-0436">Ligase</keyword>
<dbReference type="PANTHER" id="PTHR23407">
    <property type="entry name" value="ATPASE INHIBITOR/5-FORMYLTETRAHYDROFOLATE CYCLO-LIGASE"/>
    <property type="match status" value="1"/>
</dbReference>
<comment type="similarity">
    <text evidence="1 4">Belongs to the 5-formyltetrahydrofolate cyclo-ligase family.</text>
</comment>
<comment type="caution">
    <text evidence="5">The sequence shown here is derived from an EMBL/GenBank/DDBJ whole genome shotgun (WGS) entry which is preliminary data.</text>
</comment>
<dbReference type="Pfam" id="PF01812">
    <property type="entry name" value="5-FTHF_cyc-lig"/>
    <property type="match status" value="1"/>
</dbReference>
<evidence type="ECO:0000256" key="3">
    <source>
        <dbReference type="ARBA" id="ARBA00022840"/>
    </source>
</evidence>
<dbReference type="PANTHER" id="PTHR23407:SF1">
    <property type="entry name" value="5-FORMYLTETRAHYDROFOLATE CYCLO-LIGASE"/>
    <property type="match status" value="1"/>
</dbReference>